<proteinExistence type="predicted"/>
<dbReference type="Gene3D" id="3.90.1140.10">
    <property type="entry name" value="Cyclic phosphodiesterase"/>
    <property type="match status" value="1"/>
</dbReference>
<dbReference type="HOGENOM" id="CLU_081919_1_0_2"/>
<dbReference type="SUPFAM" id="SSF55144">
    <property type="entry name" value="LigT-like"/>
    <property type="match status" value="1"/>
</dbReference>
<gene>
    <name evidence="1" type="ORF">J07HQW2_03582</name>
</gene>
<dbReference type="GO" id="GO:0004113">
    <property type="term" value="F:2',3'-cyclic-nucleotide 3'-phosphodiesterase activity"/>
    <property type="evidence" value="ECO:0007669"/>
    <property type="project" value="TreeGrafter"/>
</dbReference>
<accession>U1PXB5</accession>
<protein>
    <submittedName>
        <fullName evidence="1">Cyclic phosphodiesterase-like protein</fullName>
    </submittedName>
</protein>
<dbReference type="GO" id="GO:0009187">
    <property type="term" value="P:cyclic nucleotide metabolic process"/>
    <property type="evidence" value="ECO:0007669"/>
    <property type="project" value="TreeGrafter"/>
</dbReference>
<dbReference type="RefSeq" id="WP_021056558.1">
    <property type="nucleotide sequence ID" value="NZ_KE356561.1"/>
</dbReference>
<dbReference type="PANTHER" id="PTHR28141:SF1">
    <property type="entry name" value="2',3'-CYCLIC-NUCLEOTIDE 3'-PHOSPHODIESTERASE"/>
    <property type="match status" value="1"/>
</dbReference>
<dbReference type="Proteomes" id="UP000030710">
    <property type="component" value="Unassembled WGS sequence"/>
</dbReference>
<dbReference type="Pfam" id="PF07823">
    <property type="entry name" value="CPDase"/>
    <property type="match status" value="1"/>
</dbReference>
<evidence type="ECO:0000313" key="1">
    <source>
        <dbReference type="EMBL" id="ERG97096.1"/>
    </source>
</evidence>
<dbReference type="STRING" id="1238425.J07HQW2_03582"/>
<organism evidence="1 2">
    <name type="scientific">Haloquadratum walsbyi J07HQW2</name>
    <dbReference type="NCBI Taxonomy" id="1238425"/>
    <lineage>
        <taxon>Archaea</taxon>
        <taxon>Methanobacteriati</taxon>
        <taxon>Methanobacteriota</taxon>
        <taxon>Stenosarchaea group</taxon>
        <taxon>Halobacteria</taxon>
        <taxon>Halobacteriales</taxon>
        <taxon>Haloferacaceae</taxon>
        <taxon>Haloquadratum</taxon>
    </lineage>
</organism>
<sequence length="175" mass="19819">MSDEYSIWLLPDRDTDAYQHLSNVISEYAQVYADAPKFEPHITVLGGIDTDIATIQNGIEDLAEEYNPIQVIFTKAQCSTTKHQCVFLLVEPTTDILSAHRTMRDICKIDQGMYVPHLSLIYSEMSVTERLKITNSIDIPSFQNNIYADEIVLIDTEGDVPDWNIIQSCDLCTGR</sequence>
<dbReference type="AlphaFoldDB" id="U1PXB5"/>
<dbReference type="eggNOG" id="arCOG10375">
    <property type="taxonomic scope" value="Archaea"/>
</dbReference>
<dbReference type="EMBL" id="KE356561">
    <property type="protein sequence ID" value="ERG97096.1"/>
    <property type="molecule type" value="Genomic_DNA"/>
</dbReference>
<dbReference type="InterPro" id="IPR012386">
    <property type="entry name" value="Cyclic-nucl_3Pdiesterase"/>
</dbReference>
<evidence type="ECO:0000313" key="2">
    <source>
        <dbReference type="Proteomes" id="UP000030710"/>
    </source>
</evidence>
<reference evidence="1 2" key="1">
    <citation type="journal article" date="2013" name="PLoS ONE">
        <title>Assembly-driven community genomics of a hypersaline microbial ecosystem.</title>
        <authorList>
            <person name="Podell S."/>
            <person name="Ugalde J.A."/>
            <person name="Narasingarao P."/>
            <person name="Banfield J.F."/>
            <person name="Heidelberg K.B."/>
            <person name="Allen E.E."/>
        </authorList>
    </citation>
    <scope>NUCLEOTIDE SEQUENCE [LARGE SCALE GENOMIC DNA]</scope>
    <source>
        <strain evidence="2">J07HQW2</strain>
    </source>
</reference>
<name>U1PXB5_9EURY</name>
<dbReference type="InterPro" id="IPR009097">
    <property type="entry name" value="Cyclic_Pdiesterase"/>
</dbReference>
<dbReference type="PANTHER" id="PTHR28141">
    <property type="entry name" value="2',3'-CYCLIC-NUCLEOTIDE 3'-PHOSPHODIESTERASE"/>
    <property type="match status" value="1"/>
</dbReference>